<keyword evidence="7" id="KW-0528">Neurotoxin</keyword>
<evidence type="ECO:0000256" key="9">
    <source>
        <dbReference type="ARBA" id="ARBA00023298"/>
    </source>
</evidence>
<evidence type="ECO:0000256" key="4">
    <source>
        <dbReference type="ARBA" id="ARBA00022537"/>
    </source>
</evidence>
<keyword evidence="9" id="KW-0472">Membrane</keyword>
<keyword evidence="4" id="KW-1052">Target cell membrane</keyword>
<keyword evidence="3" id="KW-0268">Exocytosis</keyword>
<evidence type="ECO:0000256" key="11">
    <source>
        <dbReference type="SAM" id="MobiDB-lite"/>
    </source>
</evidence>
<dbReference type="EMBL" id="JAIFTH010000557">
    <property type="protein sequence ID" value="KAG9509295.1"/>
    <property type="molecule type" value="Genomic_DNA"/>
</dbReference>
<evidence type="ECO:0000256" key="7">
    <source>
        <dbReference type="ARBA" id="ARBA00023028"/>
    </source>
</evidence>
<feature type="compositionally biased region" description="Basic and acidic residues" evidence="11">
    <location>
        <begin position="801"/>
        <end position="818"/>
    </location>
</feature>
<evidence type="ECO:0000256" key="6">
    <source>
        <dbReference type="ARBA" id="ARBA00022740"/>
    </source>
</evidence>
<evidence type="ECO:0000256" key="8">
    <source>
        <dbReference type="ARBA" id="ARBA00023043"/>
    </source>
</evidence>
<dbReference type="InterPro" id="IPR052420">
    <property type="entry name" value="Espin/Espin-like"/>
</dbReference>
<dbReference type="PANTHER" id="PTHR24153">
    <property type="entry name" value="ESPIN"/>
    <property type="match status" value="1"/>
</dbReference>
<feature type="non-terminal residue" evidence="12">
    <location>
        <position position="1049"/>
    </location>
</feature>
<protein>
    <submittedName>
        <fullName evidence="12">Espin</fullName>
    </submittedName>
</protein>
<keyword evidence="7" id="KW-0638">Presynaptic neurotoxin</keyword>
<feature type="region of interest" description="Disordered" evidence="11">
    <location>
        <begin position="563"/>
        <end position="584"/>
    </location>
</feature>
<organism evidence="12 13">
    <name type="scientific">Fragariocoptes setiger</name>
    <dbReference type="NCBI Taxonomy" id="1670756"/>
    <lineage>
        <taxon>Eukaryota</taxon>
        <taxon>Metazoa</taxon>
        <taxon>Ecdysozoa</taxon>
        <taxon>Arthropoda</taxon>
        <taxon>Chelicerata</taxon>
        <taxon>Arachnida</taxon>
        <taxon>Acari</taxon>
        <taxon>Acariformes</taxon>
        <taxon>Trombidiformes</taxon>
        <taxon>Prostigmata</taxon>
        <taxon>Eupodina</taxon>
        <taxon>Eriophyoidea</taxon>
        <taxon>Phytoptidae</taxon>
        <taxon>Fragariocoptes</taxon>
    </lineage>
</organism>
<feature type="compositionally biased region" description="Low complexity" evidence="11">
    <location>
        <begin position="725"/>
        <end position="744"/>
    </location>
</feature>
<dbReference type="SMART" id="SM00248">
    <property type="entry name" value="ANK"/>
    <property type="match status" value="2"/>
</dbReference>
<dbReference type="PROSITE" id="PS50297">
    <property type="entry name" value="ANK_REP_REGION"/>
    <property type="match status" value="1"/>
</dbReference>
<comment type="caution">
    <text evidence="12">The sequence shown here is derived from an EMBL/GenBank/DDBJ whole genome shotgun (WGS) entry which is preliminary data.</text>
</comment>
<feature type="compositionally biased region" description="Low complexity" evidence="11">
    <location>
        <begin position="480"/>
        <end position="497"/>
    </location>
</feature>
<feature type="compositionally biased region" description="Pro residues" evidence="11">
    <location>
        <begin position="566"/>
        <end position="580"/>
    </location>
</feature>
<feature type="region of interest" description="Disordered" evidence="11">
    <location>
        <begin position="766"/>
        <end position="821"/>
    </location>
</feature>
<evidence type="ECO:0000313" key="13">
    <source>
        <dbReference type="Proteomes" id="UP000825002"/>
    </source>
</evidence>
<dbReference type="InterPro" id="IPR002110">
    <property type="entry name" value="Ankyrin_rpt"/>
</dbReference>
<feature type="compositionally biased region" description="Acidic residues" evidence="11">
    <location>
        <begin position="786"/>
        <end position="800"/>
    </location>
</feature>
<feature type="region of interest" description="Disordered" evidence="11">
    <location>
        <begin position="464"/>
        <end position="535"/>
    </location>
</feature>
<feature type="non-terminal residue" evidence="12">
    <location>
        <position position="1"/>
    </location>
</feature>
<feature type="compositionally biased region" description="Basic and acidic residues" evidence="11">
    <location>
        <begin position="502"/>
        <end position="511"/>
    </location>
</feature>
<keyword evidence="5" id="KW-0677">Repeat</keyword>
<dbReference type="SUPFAM" id="SSF48403">
    <property type="entry name" value="Ankyrin repeat"/>
    <property type="match status" value="1"/>
</dbReference>
<evidence type="ECO:0000256" key="10">
    <source>
        <dbReference type="PROSITE-ProRule" id="PRU00023"/>
    </source>
</evidence>
<dbReference type="Gene3D" id="1.25.40.20">
    <property type="entry name" value="Ankyrin repeat-containing domain"/>
    <property type="match status" value="1"/>
</dbReference>
<feature type="region of interest" description="Disordered" evidence="11">
    <location>
        <begin position="719"/>
        <end position="744"/>
    </location>
</feature>
<gene>
    <name evidence="12" type="primary">Espn</name>
    <name evidence="12" type="ORF">GZH46_02193</name>
</gene>
<name>A0ABQ7S7U1_9ACAR</name>
<feature type="repeat" description="ANK" evidence="10">
    <location>
        <begin position="14"/>
        <end position="38"/>
    </location>
</feature>
<dbReference type="InterPro" id="IPR036770">
    <property type="entry name" value="Ankyrin_rpt-contain_sf"/>
</dbReference>
<evidence type="ECO:0000313" key="12">
    <source>
        <dbReference type="EMBL" id="KAG9509295.1"/>
    </source>
</evidence>
<keyword evidence="13" id="KW-1185">Reference proteome</keyword>
<keyword evidence="9" id="KW-1053">Target membrane</keyword>
<keyword evidence="6" id="KW-1009">Hearing</keyword>
<keyword evidence="7" id="KW-0800">Toxin</keyword>
<feature type="region of interest" description="Disordered" evidence="11">
    <location>
        <begin position="637"/>
        <end position="667"/>
    </location>
</feature>
<feature type="compositionally biased region" description="Polar residues" evidence="11">
    <location>
        <begin position="512"/>
        <end position="522"/>
    </location>
</feature>
<dbReference type="Proteomes" id="UP000825002">
    <property type="component" value="Unassembled WGS sequence"/>
</dbReference>
<evidence type="ECO:0000256" key="3">
    <source>
        <dbReference type="ARBA" id="ARBA00022483"/>
    </source>
</evidence>
<accession>A0ABQ7S7U1</accession>
<evidence type="ECO:0000256" key="1">
    <source>
        <dbReference type="ARBA" id="ARBA00004175"/>
    </source>
</evidence>
<evidence type="ECO:0000256" key="2">
    <source>
        <dbReference type="ARBA" id="ARBA00004645"/>
    </source>
</evidence>
<dbReference type="Pfam" id="PF12796">
    <property type="entry name" value="Ank_2"/>
    <property type="match status" value="1"/>
</dbReference>
<feature type="compositionally biased region" description="Polar residues" evidence="11">
    <location>
        <begin position="397"/>
        <end position="414"/>
    </location>
</feature>
<proteinExistence type="predicted"/>
<sequence>VEDQGVDANAIDNDGATALHFAASRGHLDVVKWLLKYGKAKICPDLNGLTPLDDAAENQRMECLSLLIAYAKDNCGKYLDRTCDRSSLLSCRRLQELLNKASGSNRKRYNCQSKEHAFKLFTQSTSIVDQCTNSIKSNSKLGFSESKHVSYVSDRPSKHSCKLSTCNMSKFKQNSVHSYKSCTSQCAKHDTDSDTSIVNIISPKSSSSVDRVTSKHQRKPSNFSMQQLSAFSECDEQCDCARTRVHNCTCSQQRNGLCEIIEEVPKRHLCPFSQSKNGGCSVDQNHDQNKVVTLRRNSRKPNTTNNCTNHYSLTPNSSEQTDMIDINNNNVVDYNQVGQKSGATDKSSVSIHRSELLVEIDEDHVCGGKRDNRRENTSCINECRQRQRAVAFDESESSIASTKDSVPSSPTGSCGSDEGICKGVDDIKDIDNDMSLHNSSTREQTRDSEVEIPIDVIKSRFDSVNNHDKANSNRPFRVRSGSSVSSSSGASYQSSSNGKRRISADKRREKLNTTATDTIPSSSDEEAELLSTISPSKLDSVADEINNNSDASAEEVAKLDEQPIHTPAPPAPPPPPPLPPLSSSLLSQNRIQIDVSAELMKNINENALARLSSARSYNSNDSNDCAQSINSEMSETSCAASDSSAESSANSGLGSSASSTRSSRKGFYSKPKASVKSAASAMLAFIPPQFLDPPDSDTNIKPSEYLKRMAINRVRPPVSNVSEISTPSGSFSSSTGSPFLSSKTSIGSKCEKRLIKARLTQNQQSFRANWHENLKRSRSTSSLYPQEEENTNQEQDDGDRNDEKESNDTSREVRKVEVLHNQGSTIVESGVNKSNCDPDSPLKNLMLDIQTQVKRKLENSQIKTDVVDPSRLHTSYGINDANFDVNVQVTESNAKSDQFDTQKSSSLKKIVTSAQYDTGVELYLPKEDLIAELKNSKDLDGIKRMKETVRSGGAVKKIVAQLAPAFSVDNFLDKIGDSDAPLWKRQMLARKAAEKARKNCEEQVRRELEQRRLNAIPAWKRHLTSKTKKIPALASDEGVLVINNFIQSD</sequence>
<dbReference type="PANTHER" id="PTHR24153:SF8">
    <property type="entry name" value="FORKED, ISOFORM F"/>
    <property type="match status" value="1"/>
</dbReference>
<reference evidence="12 13" key="1">
    <citation type="submission" date="2020-10" db="EMBL/GenBank/DDBJ databases">
        <authorList>
            <person name="Klimov P.B."/>
            <person name="Dyachkov S.M."/>
            <person name="Chetverikov P.E."/>
        </authorList>
    </citation>
    <scope>NUCLEOTIDE SEQUENCE [LARGE SCALE GENOMIC DNA]</scope>
    <source>
        <strain evidence="12">BMOC 18-1129-001#AD2665</strain>
        <tissue evidence="12">Entire mites</tissue>
    </source>
</reference>
<dbReference type="PROSITE" id="PS50088">
    <property type="entry name" value="ANK_REPEAT"/>
    <property type="match status" value="1"/>
</dbReference>
<feature type="region of interest" description="Disordered" evidence="11">
    <location>
        <begin position="393"/>
        <end position="420"/>
    </location>
</feature>
<evidence type="ECO:0000256" key="5">
    <source>
        <dbReference type="ARBA" id="ARBA00022737"/>
    </source>
</evidence>
<keyword evidence="8 10" id="KW-0040">ANK repeat</keyword>
<feature type="region of interest" description="Disordered" evidence="11">
    <location>
        <begin position="432"/>
        <end position="451"/>
    </location>
</feature>
<comment type="subcellular location">
    <subcellularLocation>
        <location evidence="2">Cell projection</location>
        <location evidence="2">Stereocilium</location>
    </subcellularLocation>
    <subcellularLocation>
        <location evidence="1">Target cell membrane</location>
    </subcellularLocation>
</comment>
<feature type="compositionally biased region" description="Low complexity" evidence="11">
    <location>
        <begin position="637"/>
        <end position="661"/>
    </location>
</feature>